<organism evidence="1 2">
    <name type="scientific">Flavihumibacter fluminis</name>
    <dbReference type="NCBI Taxonomy" id="2909236"/>
    <lineage>
        <taxon>Bacteria</taxon>
        <taxon>Pseudomonadati</taxon>
        <taxon>Bacteroidota</taxon>
        <taxon>Chitinophagia</taxon>
        <taxon>Chitinophagales</taxon>
        <taxon>Chitinophagaceae</taxon>
        <taxon>Flavihumibacter</taxon>
    </lineage>
</organism>
<dbReference type="PIRSF" id="PIRSF028451">
    <property type="entry name" value="UCP028451"/>
    <property type="match status" value="1"/>
</dbReference>
<name>A0ABS9BJQ5_9BACT</name>
<protein>
    <submittedName>
        <fullName evidence="1">DUF2461 domain-containing protein</fullName>
    </submittedName>
</protein>
<dbReference type="Proteomes" id="UP001200145">
    <property type="component" value="Unassembled WGS sequence"/>
</dbReference>
<dbReference type="PANTHER" id="PTHR36452">
    <property type="entry name" value="CHROMOSOME 12, WHOLE GENOME SHOTGUN SEQUENCE"/>
    <property type="match status" value="1"/>
</dbReference>
<evidence type="ECO:0000313" key="2">
    <source>
        <dbReference type="Proteomes" id="UP001200145"/>
    </source>
</evidence>
<dbReference type="Pfam" id="PF09365">
    <property type="entry name" value="DUF2461"/>
    <property type="match status" value="1"/>
</dbReference>
<comment type="caution">
    <text evidence="1">The sequence shown here is derived from an EMBL/GenBank/DDBJ whole genome shotgun (WGS) entry which is preliminary data.</text>
</comment>
<dbReference type="EMBL" id="JAKEVY010000003">
    <property type="protein sequence ID" value="MCF1715787.1"/>
    <property type="molecule type" value="Genomic_DNA"/>
</dbReference>
<dbReference type="RefSeq" id="WP_234866735.1">
    <property type="nucleotide sequence ID" value="NZ_JAKEVY010000003.1"/>
</dbReference>
<reference evidence="1 2" key="1">
    <citation type="submission" date="2022-01" db="EMBL/GenBank/DDBJ databases">
        <title>Flavihumibacter sp. nov., isolated from sediment of a river.</title>
        <authorList>
            <person name="Liu H."/>
        </authorList>
    </citation>
    <scope>NUCLEOTIDE SEQUENCE [LARGE SCALE GENOMIC DNA]</scope>
    <source>
        <strain evidence="1 2">RY-1</strain>
    </source>
</reference>
<dbReference type="PANTHER" id="PTHR36452:SF1">
    <property type="entry name" value="DUF2461 DOMAIN-CONTAINING PROTEIN"/>
    <property type="match status" value="1"/>
</dbReference>
<proteinExistence type="predicted"/>
<accession>A0ABS9BJQ5</accession>
<keyword evidence="2" id="KW-1185">Reference proteome</keyword>
<dbReference type="NCBIfam" id="TIGR02453">
    <property type="entry name" value="TIGR02453 family protein"/>
    <property type="match status" value="1"/>
</dbReference>
<sequence>MIQQRTLSFLKGLKKNNDKSWFDENRSAYEAARKDVEQFVQSIIDAHAKKDPGIAELEAKKCMFRINRDVRFSKDKSPYKTNFGASINEGGKKALAGGYYIHIEPGNSFAGGGIYMPMPPELKKVRQEIDYNAEEFEKILKSKAFVSTFGGLSDGEGMKLSRVPQGFDKDSPAADYLVYKSYVAMMPLTDKELTDPGISKKILKSFETLQPLLAFIKRSLE</sequence>
<dbReference type="InterPro" id="IPR015996">
    <property type="entry name" value="UCP028451"/>
</dbReference>
<gene>
    <name evidence="1" type="ORF">L0U88_14200</name>
</gene>
<dbReference type="InterPro" id="IPR012808">
    <property type="entry name" value="CHP02453"/>
</dbReference>
<evidence type="ECO:0000313" key="1">
    <source>
        <dbReference type="EMBL" id="MCF1715787.1"/>
    </source>
</evidence>